<protein>
    <recommendedName>
        <fullName evidence="3">Lipoprotein</fullName>
    </recommendedName>
</protein>
<evidence type="ECO:0000313" key="1">
    <source>
        <dbReference type="EMBL" id="QOW42362.1"/>
    </source>
</evidence>
<dbReference type="EMBL" id="CP048654">
    <property type="protein sequence ID" value="QOW42362.1"/>
    <property type="molecule type" value="Genomic_DNA"/>
</dbReference>
<dbReference type="Proteomes" id="UP000593812">
    <property type="component" value="Chromosome"/>
</dbReference>
<reference evidence="1 2" key="1">
    <citation type="submission" date="2020-02" db="EMBL/GenBank/DDBJ databases">
        <title>Tigecycline-resistant Acinetobacter species from pigs and migratory birds.</title>
        <authorList>
            <person name="Chen C."/>
            <person name="Sun J."/>
            <person name="Liao X.-P."/>
            <person name="Liu Y.-H."/>
        </authorList>
    </citation>
    <scope>NUCLEOTIDE SEQUENCE [LARGE SCALE GENOMIC DNA]</scope>
    <source>
        <strain evidence="1 2">C15_T</strain>
    </source>
</reference>
<accession>A0A7S6VPN7</accession>
<gene>
    <name evidence="1" type="ORF">G0027_05560</name>
</gene>
<proteinExistence type="predicted"/>
<evidence type="ECO:0008006" key="3">
    <source>
        <dbReference type="Google" id="ProtNLM"/>
    </source>
</evidence>
<sequence length="396" mass="44099">MNLVKGSLILAFSGLISACGGGGSKGYYDSGATSNESNNTTPPPSTSVEIATKQLEILKREGQFLFGNYDANDLNTTKGYIDHSLDTFAHGPLQLTLAIRDVNLASFPEFYREKCFEKSTSDYRACYSFTGDQIKTLLPAYNDWDFEITRDDLKNIRLEDDGITPNLEAYQATTRIFIFENENIDKNLHDVTITGAFAYPFKQKWVEQEHQKRFVLINESTSDYKITVTTTEIDPETDLPVEKEVTTGAFSTYKDLTSLDGELFMFEKGSGFNVLINDNANVSFAEPISFIFNSTPGDLSSSSSYRIKNNGEKELKLVNITAIDGTRVENEIPERNIQSFTGNISLTGKNIFSFKNETSGTLNFEHMINNITFKGTSTNNNGTISTTLTEPTGIKF</sequence>
<organism evidence="1 2">
    <name type="scientific">Acinetobacter indicus</name>
    <dbReference type="NCBI Taxonomy" id="756892"/>
    <lineage>
        <taxon>Bacteria</taxon>
        <taxon>Pseudomonadati</taxon>
        <taxon>Pseudomonadota</taxon>
        <taxon>Gammaproteobacteria</taxon>
        <taxon>Moraxellales</taxon>
        <taxon>Moraxellaceae</taxon>
        <taxon>Acinetobacter</taxon>
    </lineage>
</organism>
<dbReference type="PROSITE" id="PS51257">
    <property type="entry name" value="PROKAR_LIPOPROTEIN"/>
    <property type="match status" value="1"/>
</dbReference>
<evidence type="ECO:0000313" key="2">
    <source>
        <dbReference type="Proteomes" id="UP000593812"/>
    </source>
</evidence>
<dbReference type="RefSeq" id="WP_127801811.1">
    <property type="nucleotide sequence ID" value="NZ_CAXNYR010000025.1"/>
</dbReference>
<name>A0A7S6VPN7_9GAMM</name>
<dbReference type="AlphaFoldDB" id="A0A7S6VPN7"/>